<evidence type="ECO:0000313" key="1">
    <source>
        <dbReference type="EMBL" id="MBU2714239.1"/>
    </source>
</evidence>
<dbReference type="RefSeq" id="WP_215822504.1">
    <property type="nucleotide sequence ID" value="NZ_JAGSOY010000190.1"/>
</dbReference>
<keyword evidence="2" id="KW-1185">Reference proteome</keyword>
<dbReference type="Proteomes" id="UP000690515">
    <property type="component" value="Unassembled WGS sequence"/>
</dbReference>
<accession>A0ABS5ZJV1</accession>
<reference evidence="1 2" key="1">
    <citation type="submission" date="2021-04" db="EMBL/GenBank/DDBJ databases">
        <authorList>
            <person name="Pira H."/>
            <person name="Risdian C."/>
            <person name="Wink J."/>
        </authorList>
    </citation>
    <scope>NUCLEOTIDE SEQUENCE [LARGE SCALE GENOMIC DNA]</scope>
    <source>
        <strain evidence="1 2">WH53</strain>
    </source>
</reference>
<organism evidence="1 2">
    <name type="scientific">Zooshikella harenae</name>
    <dbReference type="NCBI Taxonomy" id="2827238"/>
    <lineage>
        <taxon>Bacteria</taxon>
        <taxon>Pseudomonadati</taxon>
        <taxon>Pseudomonadota</taxon>
        <taxon>Gammaproteobacteria</taxon>
        <taxon>Oceanospirillales</taxon>
        <taxon>Zooshikellaceae</taxon>
        <taxon>Zooshikella</taxon>
    </lineage>
</organism>
<name>A0ABS5ZJV1_9GAMM</name>
<proteinExistence type="predicted"/>
<comment type="caution">
    <text evidence="1">The sequence shown here is derived from an EMBL/GenBank/DDBJ whole genome shotgun (WGS) entry which is preliminary data.</text>
</comment>
<sequence>MIEFTTDGVITLGDLKKFIAEANIPDDAIQHTDDTTKPFCGSGLLYVDKIYYDSTDGSLTFEY</sequence>
<dbReference type="EMBL" id="JAGSOY010000190">
    <property type="protein sequence ID" value="MBU2714239.1"/>
    <property type="molecule type" value="Genomic_DNA"/>
</dbReference>
<protein>
    <submittedName>
        <fullName evidence="1">Uncharacterized protein</fullName>
    </submittedName>
</protein>
<gene>
    <name evidence="1" type="ORF">KCG35_24635</name>
</gene>
<evidence type="ECO:0000313" key="2">
    <source>
        <dbReference type="Proteomes" id="UP000690515"/>
    </source>
</evidence>